<dbReference type="EMBL" id="CAMXCT020003822">
    <property type="protein sequence ID" value="CAL1159803.1"/>
    <property type="molecule type" value="Genomic_DNA"/>
</dbReference>
<dbReference type="EMBL" id="CAMXCT010003822">
    <property type="protein sequence ID" value="CAI4006428.1"/>
    <property type="molecule type" value="Genomic_DNA"/>
</dbReference>
<organism evidence="2">
    <name type="scientific">Cladocopium goreaui</name>
    <dbReference type="NCBI Taxonomy" id="2562237"/>
    <lineage>
        <taxon>Eukaryota</taxon>
        <taxon>Sar</taxon>
        <taxon>Alveolata</taxon>
        <taxon>Dinophyceae</taxon>
        <taxon>Suessiales</taxon>
        <taxon>Symbiodiniaceae</taxon>
        <taxon>Cladocopium</taxon>
    </lineage>
</organism>
<feature type="domain" description="DUF7869" evidence="1">
    <location>
        <begin position="22"/>
        <end position="168"/>
    </location>
</feature>
<protein>
    <submittedName>
        <fullName evidence="3">OTU domain-containing protein</fullName>
    </submittedName>
</protein>
<sequence>MCRRLATQLFKGDGRFVVGVATMLTRQIHRTAAKEGRLPNCLYVGADNTPKETKNTTVICWAIFMLASLRDTALSAIEFQYPLVGHTHGSLDRFFSRLITALRGRTYYTMEEMADISTSCLKAFKLNWSHHGSTYNFAHLRTLFGIEVHRYRNVHALRLYVDSSGLWVKWKQYVSDETWCQPRLVAEFDRLDVFAAAKPPLVAHEFGELEKGKHLNFLNKLERMLADLKCAHLGPCQLVSRDAESMAIPEDIYYSISMGADIGHLPQDSLVTVTGLPQNREPAQKAYIQPGDFCVVAGKDRLPIVLGVLMELVQYNGEEHGLWFRWYHPLRTPEMNFKAGRKKKVLDIFGSWVPADEISLNETEVLPSVMQPAAKILVWDFEPEPSDEGNQGSVVIPFAVYDQLMDLHGVDMTGLSLSSTKRGNLFRTHRLMQ</sequence>
<dbReference type="Pfam" id="PF25273">
    <property type="entry name" value="DUF7869"/>
    <property type="match status" value="1"/>
</dbReference>
<name>A0A9P1DAV3_9DINO</name>
<dbReference type="InterPro" id="IPR057191">
    <property type="entry name" value="DUF7869"/>
</dbReference>
<dbReference type="Proteomes" id="UP001152797">
    <property type="component" value="Unassembled WGS sequence"/>
</dbReference>
<evidence type="ECO:0000259" key="1">
    <source>
        <dbReference type="Pfam" id="PF25273"/>
    </source>
</evidence>
<gene>
    <name evidence="2" type="ORF">C1SCF055_LOCUS32068</name>
</gene>
<proteinExistence type="predicted"/>
<evidence type="ECO:0000313" key="3">
    <source>
        <dbReference type="EMBL" id="CAL4793740.1"/>
    </source>
</evidence>
<evidence type="ECO:0000313" key="4">
    <source>
        <dbReference type="Proteomes" id="UP001152797"/>
    </source>
</evidence>
<reference evidence="3 4" key="2">
    <citation type="submission" date="2024-05" db="EMBL/GenBank/DDBJ databases">
        <authorList>
            <person name="Chen Y."/>
            <person name="Shah S."/>
            <person name="Dougan E. K."/>
            <person name="Thang M."/>
            <person name="Chan C."/>
        </authorList>
    </citation>
    <scope>NUCLEOTIDE SEQUENCE [LARGE SCALE GENOMIC DNA]</scope>
</reference>
<dbReference type="EMBL" id="CAMXCT030003822">
    <property type="protein sequence ID" value="CAL4793740.1"/>
    <property type="molecule type" value="Genomic_DNA"/>
</dbReference>
<accession>A0A9P1DAV3</accession>
<dbReference type="AlphaFoldDB" id="A0A9P1DAV3"/>
<keyword evidence="4" id="KW-1185">Reference proteome</keyword>
<reference evidence="2" key="1">
    <citation type="submission" date="2022-10" db="EMBL/GenBank/DDBJ databases">
        <authorList>
            <person name="Chen Y."/>
            <person name="Dougan E. K."/>
            <person name="Chan C."/>
            <person name="Rhodes N."/>
            <person name="Thang M."/>
        </authorList>
    </citation>
    <scope>NUCLEOTIDE SEQUENCE</scope>
</reference>
<evidence type="ECO:0000313" key="2">
    <source>
        <dbReference type="EMBL" id="CAI4006428.1"/>
    </source>
</evidence>
<comment type="caution">
    <text evidence="2">The sequence shown here is derived from an EMBL/GenBank/DDBJ whole genome shotgun (WGS) entry which is preliminary data.</text>
</comment>